<dbReference type="Proteomes" id="UP000249464">
    <property type="component" value="Unassembled WGS sequence"/>
</dbReference>
<keyword evidence="6 9" id="KW-1133">Transmembrane helix</keyword>
<comment type="subcellular location">
    <subcellularLocation>
        <location evidence="1">Membrane</location>
        <topology evidence="1">Multi-pass membrane protein</topology>
    </subcellularLocation>
</comment>
<evidence type="ECO:0000256" key="9">
    <source>
        <dbReference type="SAM" id="Phobius"/>
    </source>
</evidence>
<keyword evidence="5 9" id="KW-0812">Transmembrane</keyword>
<feature type="transmembrane region" description="Helical" evidence="9">
    <location>
        <begin position="363"/>
        <end position="382"/>
    </location>
</feature>
<dbReference type="PANTHER" id="PTHR12982:SF0">
    <property type="entry name" value="PHOSPHATIDYLINOSITOL N-ACETYLGLUCOSAMINYLTRANSFERASE SUBUNIT C"/>
    <property type="match status" value="1"/>
</dbReference>
<feature type="transmembrane region" description="Helical" evidence="9">
    <location>
        <begin position="331"/>
        <end position="351"/>
    </location>
</feature>
<organism evidence="10 11">
    <name type="scientific">Microbotryum silenes-dioicae</name>
    <dbReference type="NCBI Taxonomy" id="796604"/>
    <lineage>
        <taxon>Eukaryota</taxon>
        <taxon>Fungi</taxon>
        <taxon>Dikarya</taxon>
        <taxon>Basidiomycota</taxon>
        <taxon>Pucciniomycotina</taxon>
        <taxon>Microbotryomycetes</taxon>
        <taxon>Microbotryales</taxon>
        <taxon>Microbotryaceae</taxon>
        <taxon>Microbotryum</taxon>
    </lineage>
</organism>
<evidence type="ECO:0000256" key="5">
    <source>
        <dbReference type="ARBA" id="ARBA00022692"/>
    </source>
</evidence>
<feature type="transmembrane region" description="Helical" evidence="9">
    <location>
        <begin position="388"/>
        <end position="407"/>
    </location>
</feature>
<evidence type="ECO:0000256" key="8">
    <source>
        <dbReference type="SAM" id="MobiDB-lite"/>
    </source>
</evidence>
<dbReference type="EMBL" id="FQNC01000018">
    <property type="protein sequence ID" value="SGY20535.1"/>
    <property type="molecule type" value="Genomic_DNA"/>
</dbReference>
<dbReference type="InterPro" id="IPR009450">
    <property type="entry name" value="Plno_GlcNAc_GPI2"/>
</dbReference>
<feature type="transmembrane region" description="Helical" evidence="9">
    <location>
        <begin position="155"/>
        <end position="177"/>
    </location>
</feature>
<name>A0A2X0NSW7_9BASI</name>
<proteinExistence type="inferred from homology"/>
<feature type="compositionally biased region" description="Basic and acidic residues" evidence="8">
    <location>
        <begin position="20"/>
        <end position="41"/>
    </location>
</feature>
<dbReference type="UniPathway" id="UPA00196"/>
<gene>
    <name evidence="10" type="primary">BQ5605_C016g08086</name>
    <name evidence="10" type="ORF">BQ5605_C016G08086</name>
</gene>
<protein>
    <submittedName>
        <fullName evidence="10">BQ5605_C016g08086 protein</fullName>
    </submittedName>
</protein>
<feature type="transmembrane region" description="Helical" evidence="9">
    <location>
        <begin position="189"/>
        <end position="209"/>
    </location>
</feature>
<evidence type="ECO:0000256" key="4">
    <source>
        <dbReference type="ARBA" id="ARBA00022502"/>
    </source>
</evidence>
<reference evidence="10 11" key="1">
    <citation type="submission" date="2016-11" db="EMBL/GenBank/DDBJ databases">
        <authorList>
            <person name="Jaros S."/>
            <person name="Januszkiewicz K."/>
            <person name="Wedrychowicz H."/>
        </authorList>
    </citation>
    <scope>NUCLEOTIDE SEQUENCE [LARGE SCALE GENOMIC DNA]</scope>
</reference>
<dbReference type="STRING" id="796604.A0A2X0NSW7"/>
<evidence type="ECO:0000256" key="2">
    <source>
        <dbReference type="ARBA" id="ARBA00004687"/>
    </source>
</evidence>
<comment type="similarity">
    <text evidence="3">Belongs to the PIGC family.</text>
</comment>
<evidence type="ECO:0000313" key="10">
    <source>
        <dbReference type="EMBL" id="SGY20535.1"/>
    </source>
</evidence>
<keyword evidence="11" id="KW-1185">Reference proteome</keyword>
<dbReference type="GO" id="GO:0000506">
    <property type="term" value="C:glycosylphosphatidylinositol-N-acetylglucosaminyltransferase (GPI-GnT) complex"/>
    <property type="evidence" value="ECO:0007669"/>
    <property type="project" value="TreeGrafter"/>
</dbReference>
<evidence type="ECO:0000256" key="7">
    <source>
        <dbReference type="ARBA" id="ARBA00023136"/>
    </source>
</evidence>
<evidence type="ECO:0000256" key="1">
    <source>
        <dbReference type="ARBA" id="ARBA00004141"/>
    </source>
</evidence>
<dbReference type="PANTHER" id="PTHR12982">
    <property type="entry name" value="PHOSPHATIDYLINOSITOL GLYCAN, CLASS C"/>
    <property type="match status" value="1"/>
</dbReference>
<evidence type="ECO:0000256" key="3">
    <source>
        <dbReference type="ARBA" id="ARBA00008321"/>
    </source>
</evidence>
<dbReference type="Pfam" id="PF06432">
    <property type="entry name" value="GPI2"/>
    <property type="match status" value="1"/>
</dbReference>
<comment type="pathway">
    <text evidence="2">Glycolipid biosynthesis; glycosylphosphatidylinositol-anchor biosynthesis.</text>
</comment>
<dbReference type="GO" id="GO:0006506">
    <property type="term" value="P:GPI anchor biosynthetic process"/>
    <property type="evidence" value="ECO:0007669"/>
    <property type="project" value="UniProtKB-UniPathway"/>
</dbReference>
<evidence type="ECO:0000313" key="11">
    <source>
        <dbReference type="Proteomes" id="UP000249464"/>
    </source>
</evidence>
<keyword evidence="4" id="KW-0337">GPI-anchor biosynthesis</keyword>
<accession>A0A2X0NSW7</accession>
<dbReference type="AlphaFoldDB" id="A0A2X0NSW7"/>
<keyword evidence="7 9" id="KW-0472">Membrane</keyword>
<feature type="region of interest" description="Disordered" evidence="8">
    <location>
        <begin position="1"/>
        <end position="45"/>
    </location>
</feature>
<feature type="transmembrane region" description="Helical" evidence="9">
    <location>
        <begin position="280"/>
        <end position="300"/>
    </location>
</feature>
<sequence>MSTCTNERAAGSGLVSPTSTRDDWTRTASEADRPRTDESRDGPNQWQAASAEHLLSSPARNILYDRSSTGGLVASSRRWEFGPRVSRFLPRPASENSATDIVYNQTVARYASTSREPFRKVLYLRQDYPSNYVDSSFLSDLQRNVNVHPASLPVLLAQTLPITQHLASTFIFVSIFVRLSKGSLQPSTLLVYCGVLAVALRVALFVIRWTCDELRTKIPATTVLAGADGEEPDTAPASTIPSPLPTPSTNAKIPIIPLFSLYLLSPALKTLTRATTSDSIWALAGTLFALNVFVGDYRSIPLRTTGSPGKTSSSLPLTAALSGSTVLASRLSSNLAVFSLLLFATIWFGPLPGLRSHLSIRPTLILTLVLCLGAIGSLRGLGGGVDKIAMMLLFASAVLVPLLRGWLMLRYKDRVRGPWDQAVPRVGPAN</sequence>
<evidence type="ECO:0000256" key="6">
    <source>
        <dbReference type="ARBA" id="ARBA00022989"/>
    </source>
</evidence>